<reference evidence="1 2" key="1">
    <citation type="journal article" date="2013" name="Mar. Genomics">
        <title>Expression of sulfatases in Rhodopirellula baltica and the diversity of sulfatases in the genus Rhodopirellula.</title>
        <authorList>
            <person name="Wegner C.E."/>
            <person name="Richter-Heitmann T."/>
            <person name="Klindworth A."/>
            <person name="Klockow C."/>
            <person name="Richter M."/>
            <person name="Achstetter T."/>
            <person name="Glockner F.O."/>
            <person name="Harder J."/>
        </authorList>
    </citation>
    <scope>NUCLEOTIDE SEQUENCE [LARGE SCALE GENOMIC DNA]</scope>
    <source>
        <strain evidence="1 2">SM41</strain>
    </source>
</reference>
<name>M5U8Z4_9BACT</name>
<dbReference type="Proteomes" id="UP000011885">
    <property type="component" value="Unassembled WGS sequence"/>
</dbReference>
<proteinExistence type="predicted"/>
<keyword evidence="2" id="KW-1185">Reference proteome</keyword>
<organism evidence="1 2">
    <name type="scientific">Rhodopirellula sallentina SM41</name>
    <dbReference type="NCBI Taxonomy" id="1263870"/>
    <lineage>
        <taxon>Bacteria</taxon>
        <taxon>Pseudomonadati</taxon>
        <taxon>Planctomycetota</taxon>
        <taxon>Planctomycetia</taxon>
        <taxon>Pirellulales</taxon>
        <taxon>Pirellulaceae</taxon>
        <taxon>Rhodopirellula</taxon>
    </lineage>
</organism>
<dbReference type="AlphaFoldDB" id="M5U8Z4"/>
<dbReference type="EMBL" id="ANOH01000055">
    <property type="protein sequence ID" value="EMI57910.1"/>
    <property type="molecule type" value="Genomic_DNA"/>
</dbReference>
<protein>
    <submittedName>
        <fullName evidence="1">Uncharacterized protein</fullName>
    </submittedName>
</protein>
<sequence>MKGARNGEYGRTQVSRENVDFLGGASVGRRAGRDANSVIGGGELARTWMVNSNRDARSALSA</sequence>
<accession>M5U8Z4</accession>
<gene>
    <name evidence="1" type="ORF">RSSM_00647</name>
</gene>
<evidence type="ECO:0000313" key="2">
    <source>
        <dbReference type="Proteomes" id="UP000011885"/>
    </source>
</evidence>
<comment type="caution">
    <text evidence="1">The sequence shown here is derived from an EMBL/GenBank/DDBJ whole genome shotgun (WGS) entry which is preliminary data.</text>
</comment>
<evidence type="ECO:0000313" key="1">
    <source>
        <dbReference type="EMBL" id="EMI57910.1"/>
    </source>
</evidence>